<dbReference type="GO" id="GO:0005886">
    <property type="term" value="C:plasma membrane"/>
    <property type="evidence" value="ECO:0007669"/>
    <property type="project" value="UniProtKB-SubCell"/>
</dbReference>
<accession>A0A839K0R9</accession>
<organism evidence="7 8">
    <name type="scientific">Variimorphobacter saccharofermentans</name>
    <dbReference type="NCBI Taxonomy" id="2755051"/>
    <lineage>
        <taxon>Bacteria</taxon>
        <taxon>Bacillati</taxon>
        <taxon>Bacillota</taxon>
        <taxon>Clostridia</taxon>
        <taxon>Lachnospirales</taxon>
        <taxon>Lachnospiraceae</taxon>
        <taxon>Variimorphobacter</taxon>
    </lineage>
</organism>
<dbReference type="RefSeq" id="WP_228352895.1">
    <property type="nucleotide sequence ID" value="NZ_JACEGA010000001.1"/>
</dbReference>
<sequence>MALTESILVALFMMAVVFVVLIMLCGIIRAFSFLIKILENRRDNSTSGTNV</sequence>
<dbReference type="EMBL" id="JACEGA010000001">
    <property type="protein sequence ID" value="MBB2183216.1"/>
    <property type="molecule type" value="Genomic_DNA"/>
</dbReference>
<keyword evidence="4 6" id="KW-1133">Transmembrane helix</keyword>
<dbReference type="Pfam" id="PF04277">
    <property type="entry name" value="OAD_gamma"/>
    <property type="match status" value="1"/>
</dbReference>
<comment type="caution">
    <text evidence="7">The sequence shown here is derived from an EMBL/GenBank/DDBJ whole genome shotgun (WGS) entry which is preliminary data.</text>
</comment>
<dbReference type="AlphaFoldDB" id="A0A839K0R9"/>
<evidence type="ECO:0000256" key="3">
    <source>
        <dbReference type="ARBA" id="ARBA00022692"/>
    </source>
</evidence>
<evidence type="ECO:0000256" key="1">
    <source>
        <dbReference type="ARBA" id="ARBA00004236"/>
    </source>
</evidence>
<keyword evidence="2" id="KW-1003">Cell membrane</keyword>
<dbReference type="Proteomes" id="UP000574276">
    <property type="component" value="Unassembled WGS sequence"/>
</dbReference>
<evidence type="ECO:0000256" key="4">
    <source>
        <dbReference type="ARBA" id="ARBA00022989"/>
    </source>
</evidence>
<evidence type="ECO:0000313" key="7">
    <source>
        <dbReference type="EMBL" id="MBB2183216.1"/>
    </source>
</evidence>
<proteinExistence type="predicted"/>
<evidence type="ECO:0000256" key="2">
    <source>
        <dbReference type="ARBA" id="ARBA00022475"/>
    </source>
</evidence>
<dbReference type="GO" id="GO:0015081">
    <property type="term" value="F:sodium ion transmembrane transporter activity"/>
    <property type="evidence" value="ECO:0007669"/>
    <property type="project" value="InterPro"/>
</dbReference>
<keyword evidence="5 6" id="KW-0472">Membrane</keyword>
<comment type="subcellular location">
    <subcellularLocation>
        <location evidence="1">Cell membrane</location>
    </subcellularLocation>
</comment>
<protein>
    <submittedName>
        <fullName evidence="7">OadG family protein</fullName>
    </submittedName>
</protein>
<keyword evidence="3 6" id="KW-0812">Transmembrane</keyword>
<keyword evidence="8" id="KW-1185">Reference proteome</keyword>
<name>A0A839K0R9_9FIRM</name>
<dbReference type="GO" id="GO:0036376">
    <property type="term" value="P:sodium ion export across plasma membrane"/>
    <property type="evidence" value="ECO:0007669"/>
    <property type="project" value="InterPro"/>
</dbReference>
<dbReference type="InterPro" id="IPR005899">
    <property type="entry name" value="Na_pump_deCOase"/>
</dbReference>
<evidence type="ECO:0000313" key="8">
    <source>
        <dbReference type="Proteomes" id="UP000574276"/>
    </source>
</evidence>
<reference evidence="7 8" key="1">
    <citation type="submission" date="2020-07" db="EMBL/GenBank/DDBJ databases">
        <title>Characterization and genome sequencing of isolate MD1, a novel member within the family Lachnospiraceae.</title>
        <authorList>
            <person name="Rettenmaier R."/>
            <person name="Di Bello L."/>
            <person name="Zinser C."/>
            <person name="Scheitz K."/>
            <person name="Liebl W."/>
            <person name="Zverlov V."/>
        </authorList>
    </citation>
    <scope>NUCLEOTIDE SEQUENCE [LARGE SCALE GENOMIC DNA]</scope>
    <source>
        <strain evidence="7 8">MD1</strain>
    </source>
</reference>
<feature type="transmembrane region" description="Helical" evidence="6">
    <location>
        <begin position="6"/>
        <end position="32"/>
    </location>
</feature>
<evidence type="ECO:0000256" key="5">
    <source>
        <dbReference type="ARBA" id="ARBA00023136"/>
    </source>
</evidence>
<gene>
    <name evidence="7" type="ORF">H0486_10025</name>
</gene>
<evidence type="ECO:0000256" key="6">
    <source>
        <dbReference type="SAM" id="Phobius"/>
    </source>
</evidence>